<reference evidence="4" key="1">
    <citation type="submission" date="2020-11" db="EMBL/GenBank/DDBJ databases">
        <title>Sequencing the genomes of 1000 actinobacteria strains.</title>
        <authorList>
            <person name="Klenk H.-P."/>
        </authorList>
    </citation>
    <scope>NUCLEOTIDE SEQUENCE</scope>
    <source>
        <strain evidence="4">DSM 45356</strain>
    </source>
</reference>
<dbReference type="Proteomes" id="UP000622552">
    <property type="component" value="Unassembled WGS sequence"/>
</dbReference>
<sequence>MSRLILWRHGQTAWNSIGRMQGQTDIDMDATGHAQAAAGAELLAAMGPAKIVSSDLRRCYDTAVHLAELTGLPVTTDKRLRERSFGDWEGMTGTEVAERYPSDWELWSTGQPLHGHGIEDYDAVAVRMHAAITDAVADCDGLVVVVTHGGSSRRALAALIGVPGFSEAIGGLYNCRWTELRQRNGVWKLHAHNVGEPVGATPPGQGVQEAGNRARGAHV</sequence>
<dbReference type="Gene3D" id="3.40.50.1240">
    <property type="entry name" value="Phosphoglycerate mutase-like"/>
    <property type="match status" value="1"/>
</dbReference>
<protein>
    <submittedName>
        <fullName evidence="4">Putative phosphoglycerate mutase</fullName>
        <ecNumber evidence="4">5.4.2.12</ecNumber>
    </submittedName>
</protein>
<comment type="caution">
    <text evidence="4">The sequence shown here is derived from an EMBL/GenBank/DDBJ whole genome shotgun (WGS) entry which is preliminary data.</text>
</comment>
<dbReference type="GO" id="GO:0016791">
    <property type="term" value="F:phosphatase activity"/>
    <property type="evidence" value="ECO:0007669"/>
    <property type="project" value="TreeGrafter"/>
</dbReference>
<gene>
    <name evidence="4" type="ORF">IW245_006990</name>
</gene>
<evidence type="ECO:0000313" key="4">
    <source>
        <dbReference type="EMBL" id="MBG6140796.1"/>
    </source>
</evidence>
<evidence type="ECO:0000256" key="3">
    <source>
        <dbReference type="SAM" id="MobiDB-lite"/>
    </source>
</evidence>
<dbReference type="PANTHER" id="PTHR48100">
    <property type="entry name" value="BROAD-SPECIFICITY PHOSPHATASE YOR283W-RELATED"/>
    <property type="match status" value="1"/>
</dbReference>
<proteinExistence type="predicted"/>
<keyword evidence="5" id="KW-1185">Reference proteome</keyword>
<dbReference type="GO" id="GO:0005737">
    <property type="term" value="C:cytoplasm"/>
    <property type="evidence" value="ECO:0007669"/>
    <property type="project" value="TreeGrafter"/>
</dbReference>
<dbReference type="InterPro" id="IPR050275">
    <property type="entry name" value="PGM_Phosphatase"/>
</dbReference>
<dbReference type="SUPFAM" id="SSF53254">
    <property type="entry name" value="Phosphoglycerate mutase-like"/>
    <property type="match status" value="1"/>
</dbReference>
<dbReference type="RefSeq" id="WP_197007304.1">
    <property type="nucleotide sequence ID" value="NZ_BONS01000019.1"/>
</dbReference>
<evidence type="ECO:0000313" key="5">
    <source>
        <dbReference type="Proteomes" id="UP000622552"/>
    </source>
</evidence>
<dbReference type="Pfam" id="PF00300">
    <property type="entry name" value="His_Phos_1"/>
    <property type="match status" value="1"/>
</dbReference>
<dbReference type="PANTHER" id="PTHR48100:SF62">
    <property type="entry name" value="GLUCOSYL-3-PHOSPHOGLYCERATE PHOSPHATASE"/>
    <property type="match status" value="1"/>
</dbReference>
<dbReference type="CDD" id="cd07067">
    <property type="entry name" value="HP_PGM_like"/>
    <property type="match status" value="1"/>
</dbReference>
<dbReference type="InterPro" id="IPR029033">
    <property type="entry name" value="His_PPase_superfam"/>
</dbReference>
<dbReference type="EMBL" id="JADOUF010000001">
    <property type="protein sequence ID" value="MBG6140796.1"/>
    <property type="molecule type" value="Genomic_DNA"/>
</dbReference>
<feature type="active site" description="Proton donor/acceptor" evidence="1">
    <location>
        <position position="82"/>
    </location>
</feature>
<dbReference type="GO" id="GO:0004619">
    <property type="term" value="F:phosphoglycerate mutase activity"/>
    <property type="evidence" value="ECO:0007669"/>
    <property type="project" value="UniProtKB-EC"/>
</dbReference>
<name>A0A8J7KNZ6_9ACTN</name>
<accession>A0A8J7KNZ6</accession>
<dbReference type="PROSITE" id="PS00175">
    <property type="entry name" value="PG_MUTASE"/>
    <property type="match status" value="1"/>
</dbReference>
<dbReference type="InterPro" id="IPR013078">
    <property type="entry name" value="His_Pase_superF_clade-1"/>
</dbReference>
<organism evidence="4 5">
    <name type="scientific">Longispora fulva</name>
    <dbReference type="NCBI Taxonomy" id="619741"/>
    <lineage>
        <taxon>Bacteria</taxon>
        <taxon>Bacillati</taxon>
        <taxon>Actinomycetota</taxon>
        <taxon>Actinomycetes</taxon>
        <taxon>Micromonosporales</taxon>
        <taxon>Micromonosporaceae</taxon>
        <taxon>Longispora</taxon>
    </lineage>
</organism>
<evidence type="ECO:0000256" key="2">
    <source>
        <dbReference type="PIRSR" id="PIRSR613078-2"/>
    </source>
</evidence>
<feature type="region of interest" description="Disordered" evidence="3">
    <location>
        <begin position="196"/>
        <end position="219"/>
    </location>
</feature>
<dbReference type="SMART" id="SM00855">
    <property type="entry name" value="PGAM"/>
    <property type="match status" value="1"/>
</dbReference>
<feature type="binding site" evidence="2">
    <location>
        <begin position="8"/>
        <end position="15"/>
    </location>
    <ligand>
        <name>substrate</name>
    </ligand>
</feature>
<feature type="active site" description="Tele-phosphohistidine intermediate" evidence="1">
    <location>
        <position position="9"/>
    </location>
</feature>
<evidence type="ECO:0000256" key="1">
    <source>
        <dbReference type="PIRSR" id="PIRSR613078-1"/>
    </source>
</evidence>
<dbReference type="InterPro" id="IPR001345">
    <property type="entry name" value="PG/BPGM_mutase_AS"/>
</dbReference>
<dbReference type="EC" id="5.4.2.12" evidence="4"/>
<dbReference type="AlphaFoldDB" id="A0A8J7KNZ6"/>
<keyword evidence="4" id="KW-0413">Isomerase</keyword>
<feature type="binding site" evidence="2">
    <location>
        <position position="58"/>
    </location>
    <ligand>
        <name>substrate</name>
    </ligand>
</feature>